<dbReference type="Proteomes" id="UP000652761">
    <property type="component" value="Unassembled WGS sequence"/>
</dbReference>
<dbReference type="EMBL" id="NMUH01016281">
    <property type="protein sequence ID" value="MQM23425.1"/>
    <property type="molecule type" value="Genomic_DNA"/>
</dbReference>
<organism evidence="1 2">
    <name type="scientific">Colocasia esculenta</name>
    <name type="common">Wild taro</name>
    <name type="synonym">Arum esculentum</name>
    <dbReference type="NCBI Taxonomy" id="4460"/>
    <lineage>
        <taxon>Eukaryota</taxon>
        <taxon>Viridiplantae</taxon>
        <taxon>Streptophyta</taxon>
        <taxon>Embryophyta</taxon>
        <taxon>Tracheophyta</taxon>
        <taxon>Spermatophyta</taxon>
        <taxon>Magnoliopsida</taxon>
        <taxon>Liliopsida</taxon>
        <taxon>Araceae</taxon>
        <taxon>Aroideae</taxon>
        <taxon>Colocasieae</taxon>
        <taxon>Colocasia</taxon>
    </lineage>
</organism>
<dbReference type="AlphaFoldDB" id="A0A843XXI1"/>
<accession>A0A843XXI1</accession>
<proteinExistence type="predicted"/>
<protein>
    <submittedName>
        <fullName evidence="1">Uncharacterized protein</fullName>
    </submittedName>
</protein>
<keyword evidence="2" id="KW-1185">Reference proteome</keyword>
<evidence type="ECO:0000313" key="2">
    <source>
        <dbReference type="Proteomes" id="UP000652761"/>
    </source>
</evidence>
<comment type="caution">
    <text evidence="1">The sequence shown here is derived from an EMBL/GenBank/DDBJ whole genome shotgun (WGS) entry which is preliminary data.</text>
</comment>
<reference evidence="1" key="1">
    <citation type="submission" date="2017-07" db="EMBL/GenBank/DDBJ databases">
        <title>Taro Niue Genome Assembly and Annotation.</title>
        <authorList>
            <person name="Atibalentja N."/>
            <person name="Keating K."/>
            <person name="Fields C.J."/>
        </authorList>
    </citation>
    <scope>NUCLEOTIDE SEQUENCE</scope>
    <source>
        <strain evidence="1">Niue_2</strain>
        <tissue evidence="1">Leaf</tissue>
    </source>
</reference>
<gene>
    <name evidence="1" type="ORF">Taro_056489</name>
</gene>
<sequence>MAHKQIKSFQAAYVLKKKKSNTSEPKDLFTIKAKGFPSQRDVINAVALRQRRDFGPGPDTHFRLTKSNDHMGGFRLVWALLSGLQEHYHWKKGKGVPSMDVGEEEGGLSILLEFVDIIKSAAMTERNIFFREVVVFS</sequence>
<evidence type="ECO:0000313" key="1">
    <source>
        <dbReference type="EMBL" id="MQM23425.1"/>
    </source>
</evidence>
<name>A0A843XXI1_COLES</name>